<keyword evidence="1" id="KW-1133">Transmembrane helix</keyword>
<evidence type="ECO:0000256" key="1">
    <source>
        <dbReference type="SAM" id="Phobius"/>
    </source>
</evidence>
<keyword evidence="3" id="KW-1185">Reference proteome</keyword>
<protein>
    <recommendedName>
        <fullName evidence="4">DUF4870 domain-containing protein</fullName>
    </recommendedName>
</protein>
<name>A0A5R9IL42_9GAMM</name>
<reference evidence="2 3" key="1">
    <citation type="submission" date="2019-05" db="EMBL/GenBank/DDBJ databases">
        <title>Genome sequences of Thalassotalea litorea 1K03283.</title>
        <authorList>
            <person name="Zhang D."/>
        </authorList>
    </citation>
    <scope>NUCLEOTIDE SEQUENCE [LARGE SCALE GENOMIC DNA]</scope>
    <source>
        <strain evidence="2 3">MCCC 1K03283</strain>
    </source>
</reference>
<feature type="transmembrane region" description="Helical" evidence="1">
    <location>
        <begin position="58"/>
        <end position="84"/>
    </location>
</feature>
<dbReference type="OrthoDB" id="6400719at2"/>
<feature type="transmembrane region" description="Helical" evidence="1">
    <location>
        <begin position="20"/>
        <end position="38"/>
    </location>
</feature>
<keyword evidence="1" id="KW-0472">Membrane</keyword>
<accession>A0A5R9IL42</accession>
<evidence type="ECO:0000313" key="3">
    <source>
        <dbReference type="Proteomes" id="UP000307790"/>
    </source>
</evidence>
<proteinExistence type="predicted"/>
<evidence type="ECO:0000313" key="2">
    <source>
        <dbReference type="EMBL" id="TLU66244.1"/>
    </source>
</evidence>
<comment type="caution">
    <text evidence="2">The sequence shown here is derived from an EMBL/GenBank/DDBJ whole genome shotgun (WGS) entry which is preliminary data.</text>
</comment>
<evidence type="ECO:0008006" key="4">
    <source>
        <dbReference type="Google" id="ProtNLM"/>
    </source>
</evidence>
<gene>
    <name evidence="2" type="ORF">FE810_05960</name>
</gene>
<dbReference type="Proteomes" id="UP000307790">
    <property type="component" value="Unassembled WGS sequence"/>
</dbReference>
<dbReference type="RefSeq" id="WP_138319120.1">
    <property type="nucleotide sequence ID" value="NZ_VCBC01000005.1"/>
</dbReference>
<keyword evidence="1" id="KW-0812">Transmembrane</keyword>
<sequence length="109" mass="12062">MSNQVIQQKPVSKHGKNVAIIAYFTLVGWIIALIMFGQKPTRLGAFHLRQSLGLFLTGVVLVFIPLVGWVLVFPLLVLWAVGLVQACEGEAKPLPVVGNFYQQTLQYVI</sequence>
<dbReference type="AlphaFoldDB" id="A0A5R9IL42"/>
<organism evidence="2 3">
    <name type="scientific">Thalassotalea litorea</name>
    <dbReference type="NCBI Taxonomy" id="2020715"/>
    <lineage>
        <taxon>Bacteria</taxon>
        <taxon>Pseudomonadati</taxon>
        <taxon>Pseudomonadota</taxon>
        <taxon>Gammaproteobacteria</taxon>
        <taxon>Alteromonadales</taxon>
        <taxon>Colwelliaceae</taxon>
        <taxon>Thalassotalea</taxon>
    </lineage>
</organism>
<dbReference type="EMBL" id="VCBC01000005">
    <property type="protein sequence ID" value="TLU66244.1"/>
    <property type="molecule type" value="Genomic_DNA"/>
</dbReference>